<feature type="chain" id="PRO_5046919068" evidence="1">
    <location>
        <begin position="38"/>
        <end position="737"/>
    </location>
</feature>
<accession>A0ABY5M3P4</accession>
<dbReference type="EMBL" id="CP102173">
    <property type="protein sequence ID" value="UUP12810.1"/>
    <property type="molecule type" value="Genomic_DNA"/>
</dbReference>
<feature type="signal peptide" evidence="1">
    <location>
        <begin position="1"/>
        <end position="37"/>
    </location>
</feature>
<keyword evidence="1" id="KW-0732">Signal</keyword>
<dbReference type="InterPro" id="IPR008969">
    <property type="entry name" value="CarboxyPept-like_regulatory"/>
</dbReference>
<dbReference type="RefSeq" id="WP_257125052.1">
    <property type="nucleotide sequence ID" value="NZ_CP102173.1"/>
</dbReference>
<reference evidence="2 3" key="1">
    <citation type="submission" date="2022-08" db="EMBL/GenBank/DDBJ databases">
        <title>novel species in genus Aeromicrobium.</title>
        <authorList>
            <person name="Ye L."/>
        </authorList>
    </citation>
    <scope>NUCLEOTIDE SEQUENCE [LARGE SCALE GENOMIC DNA]</scope>
    <source>
        <strain evidence="3">zg-Y1379</strain>
    </source>
</reference>
<dbReference type="SUPFAM" id="SSF49464">
    <property type="entry name" value="Carboxypeptidase regulatory domain-like"/>
    <property type="match status" value="1"/>
</dbReference>
<keyword evidence="3" id="KW-1185">Reference proteome</keyword>
<sequence>MTIPLVHRPRRRSTALVGAVVAICLALTGLTAQSASAADTGSITGAVFTQAVGGAKTPVTGGYIFLHRLNADGYYDSVDSDPTDPGTDGYPFTGSTFELGGLAAGTYTFEVASVGTNDAKLYQREYYNDAEYLHDATPIQVGTTRVQLPDMVLEQAGQISGRVTDAAGKPLAGASVMFERTRSGGSKGVQTDANGYYTSVQDPGEGFGEGLVRGDYRVVASKYSSSSDPDAPSYEAEYWNNATSYDSATAVTVQPGKTATNINFTLAEAPRVRLTVKDPAGNPVPNADVGIYFFNEGAWAPYAAGPNVTGPDGVYRKTVRIGERYKFFIEPPAGVGGVTEWYDNAYSEATAREVKATSHGEVIDIEIKLGPAPVVDGSTPTITGTPQVGQQLTANPGTWGPEGVKLAYQWFASGTPIQGATQATYTPSIGDATKALTVRVTGTLANHTTTVKTSAATAPVATPAVVGSTPTITGTPEVGQQLTANPGTWGPAGVKLAYQWFANGTPIQGATQATYTPSIDDATKAITVRVTGTLANHTTTVKTSAATAPVATPPVVAPVVTGAAPVISGTPRSGSTLVASPGAWGPAGVSVAYQWLANGAPIPGATGAQLRLTNAQAGKRITVTTTGSLPGAAPVTTTSAATSAVKGVLTPKKVSITGTAKVGKKLRAKTSSWGPSPVRSSYTWYRNGKRIPGQTKSTYTLRKADAGKRITVRITRTKSNYVSAKKVSAKTGKVKKK</sequence>
<dbReference type="Gene3D" id="2.60.40.2700">
    <property type="match status" value="4"/>
</dbReference>
<gene>
    <name evidence="2" type="ORF">NQV15_13225</name>
</gene>
<organism evidence="2 3">
    <name type="scientific">Aeromicrobium wangtongii</name>
    <dbReference type="NCBI Taxonomy" id="2969247"/>
    <lineage>
        <taxon>Bacteria</taxon>
        <taxon>Bacillati</taxon>
        <taxon>Actinomycetota</taxon>
        <taxon>Actinomycetes</taxon>
        <taxon>Propionibacteriales</taxon>
        <taxon>Nocardioidaceae</taxon>
        <taxon>Aeromicrobium</taxon>
    </lineage>
</organism>
<evidence type="ECO:0000256" key="1">
    <source>
        <dbReference type="SAM" id="SignalP"/>
    </source>
</evidence>
<evidence type="ECO:0000313" key="2">
    <source>
        <dbReference type="EMBL" id="UUP12810.1"/>
    </source>
</evidence>
<proteinExistence type="predicted"/>
<protein>
    <submittedName>
        <fullName evidence="2">Carboxypeptidase-like regulatory domain-containing protein</fullName>
    </submittedName>
</protein>
<evidence type="ECO:0000313" key="3">
    <source>
        <dbReference type="Proteomes" id="UP001316184"/>
    </source>
</evidence>
<dbReference type="Gene3D" id="2.60.40.1120">
    <property type="entry name" value="Carboxypeptidase-like, regulatory domain"/>
    <property type="match status" value="1"/>
</dbReference>
<name>A0ABY5M3P4_9ACTN</name>
<dbReference type="Proteomes" id="UP001316184">
    <property type="component" value="Chromosome"/>
</dbReference>
<dbReference type="Pfam" id="PF13620">
    <property type="entry name" value="CarboxypepD_reg"/>
    <property type="match status" value="1"/>
</dbReference>